<protein>
    <submittedName>
        <fullName evidence="2">Uncharacterized protein</fullName>
    </submittedName>
</protein>
<keyword evidence="1" id="KW-0472">Membrane</keyword>
<evidence type="ECO:0000313" key="3">
    <source>
        <dbReference type="Proteomes" id="UP000619260"/>
    </source>
</evidence>
<sequence>MCLKTHRALRFTETLPGMTITVEQGRWLLGAPPTPRPLPRRRIGSGFDFDVDRLRLMVLAALFAILFVMSL</sequence>
<keyword evidence="1" id="KW-1133">Transmembrane helix</keyword>
<organism evidence="2 3">
    <name type="scientific">Virgisporangium aliadipatigenens</name>
    <dbReference type="NCBI Taxonomy" id="741659"/>
    <lineage>
        <taxon>Bacteria</taxon>
        <taxon>Bacillati</taxon>
        <taxon>Actinomycetota</taxon>
        <taxon>Actinomycetes</taxon>
        <taxon>Micromonosporales</taxon>
        <taxon>Micromonosporaceae</taxon>
        <taxon>Virgisporangium</taxon>
    </lineage>
</organism>
<comment type="caution">
    <text evidence="2">The sequence shown here is derived from an EMBL/GenBank/DDBJ whole genome shotgun (WGS) entry which is preliminary data.</text>
</comment>
<keyword evidence="3" id="KW-1185">Reference proteome</keyword>
<accession>A0A8J3YPF2</accession>
<dbReference type="EMBL" id="BOPF01000023">
    <property type="protein sequence ID" value="GIJ48976.1"/>
    <property type="molecule type" value="Genomic_DNA"/>
</dbReference>
<evidence type="ECO:0000256" key="1">
    <source>
        <dbReference type="SAM" id="Phobius"/>
    </source>
</evidence>
<dbReference type="AlphaFoldDB" id="A0A8J3YPF2"/>
<keyword evidence="1" id="KW-0812">Transmembrane</keyword>
<proteinExistence type="predicted"/>
<dbReference type="Proteomes" id="UP000619260">
    <property type="component" value="Unassembled WGS sequence"/>
</dbReference>
<evidence type="ECO:0000313" key="2">
    <source>
        <dbReference type="EMBL" id="GIJ48976.1"/>
    </source>
</evidence>
<feature type="transmembrane region" description="Helical" evidence="1">
    <location>
        <begin position="54"/>
        <end position="70"/>
    </location>
</feature>
<reference evidence="2" key="1">
    <citation type="submission" date="2021-01" db="EMBL/GenBank/DDBJ databases">
        <title>Whole genome shotgun sequence of Virgisporangium aliadipatigenens NBRC 105644.</title>
        <authorList>
            <person name="Komaki H."/>
            <person name="Tamura T."/>
        </authorList>
    </citation>
    <scope>NUCLEOTIDE SEQUENCE</scope>
    <source>
        <strain evidence="2">NBRC 105644</strain>
    </source>
</reference>
<name>A0A8J3YPF2_9ACTN</name>
<gene>
    <name evidence="2" type="ORF">Val02_58620</name>
</gene>